<accession>A0ABP5AMH6</accession>
<dbReference type="EC" id="5.4.4.2" evidence="3"/>
<keyword evidence="8" id="KW-1185">Reference proteome</keyword>
<proteinExistence type="inferred from homology"/>
<dbReference type="Gene3D" id="3.60.120.10">
    <property type="entry name" value="Anthranilate synthase"/>
    <property type="match status" value="1"/>
</dbReference>
<name>A0ABP5AMH6_9MICO</name>
<keyword evidence="4" id="KW-0413">Isomerase</keyword>
<dbReference type="EMBL" id="BAAAOF010000002">
    <property type="protein sequence ID" value="GAA1915772.1"/>
    <property type="molecule type" value="Genomic_DNA"/>
</dbReference>
<gene>
    <name evidence="7" type="ORF">GCM10009775_05330</name>
</gene>
<protein>
    <recommendedName>
        <fullName evidence="3">isochorismate synthase</fullName>
        <ecNumber evidence="3">5.4.4.2</ecNumber>
    </recommendedName>
    <alternativeName>
        <fullName evidence="5">Isochorismate mutase</fullName>
    </alternativeName>
</protein>
<evidence type="ECO:0000259" key="6">
    <source>
        <dbReference type="Pfam" id="PF00425"/>
    </source>
</evidence>
<dbReference type="InterPro" id="IPR004561">
    <property type="entry name" value="IsoChor_synthase"/>
</dbReference>
<evidence type="ECO:0000313" key="7">
    <source>
        <dbReference type="EMBL" id="GAA1915772.1"/>
    </source>
</evidence>
<dbReference type="PANTHER" id="PTHR42839">
    <property type="entry name" value="ISOCHORISMATE SYNTHASE ENTC"/>
    <property type="match status" value="1"/>
</dbReference>
<dbReference type="RefSeq" id="WP_248145150.1">
    <property type="nucleotide sequence ID" value="NZ_BAAAOF010000002.1"/>
</dbReference>
<comment type="catalytic activity">
    <reaction evidence="1">
        <text>chorismate = isochorismate</text>
        <dbReference type="Rhea" id="RHEA:18985"/>
        <dbReference type="ChEBI" id="CHEBI:29748"/>
        <dbReference type="ChEBI" id="CHEBI:29780"/>
        <dbReference type="EC" id="5.4.4.2"/>
    </reaction>
</comment>
<evidence type="ECO:0000256" key="4">
    <source>
        <dbReference type="ARBA" id="ARBA00023235"/>
    </source>
</evidence>
<comment type="similarity">
    <text evidence="2">Belongs to the isochorismate synthase family.</text>
</comment>
<sequence length="431" mass="45469">MTDPTRPPRLVAHTQEVDAIDDLISYASPDEPLAFLRRGDGIVGIGRPVAGFSPYTRLGGPHDPSHADGWRWLCSDARVHDEVRLPGTGLVAFGAFPFDARSERSPALVVPPLVIGRRDGRSWITRIHSLDAVVADEKPAFEPQPYGPYWSATLGPGRLDPEGYEAAVQIGLEAIAAGTVDKVVLARDLVGTIPVGADLRRLLRALSTGYPDTWTFAVDGLIGASPETLVTVAGGTVTARVLAGTAPRGADAQEDAAASLALAASTKDLDEHRYAVQSVLEVLEPHTRSLQADSAPFTLELPNLWHLATDVAGDLDDGASALDLVAGLHPTAAVAGTPTDAAIELIRRIEPFDRGRYAGPVGWVDANGDGEWAIALRCAQVGSPPLRSFSAYSDTIPVVAHAGAGIVAGSEPETELLETRVKFRPIVDALA</sequence>
<evidence type="ECO:0000313" key="8">
    <source>
        <dbReference type="Proteomes" id="UP001501343"/>
    </source>
</evidence>
<evidence type="ECO:0000256" key="3">
    <source>
        <dbReference type="ARBA" id="ARBA00012824"/>
    </source>
</evidence>
<organism evidence="7 8">
    <name type="scientific">Microbacterium aoyamense</name>
    <dbReference type="NCBI Taxonomy" id="344166"/>
    <lineage>
        <taxon>Bacteria</taxon>
        <taxon>Bacillati</taxon>
        <taxon>Actinomycetota</taxon>
        <taxon>Actinomycetes</taxon>
        <taxon>Micrococcales</taxon>
        <taxon>Microbacteriaceae</taxon>
        <taxon>Microbacterium</taxon>
    </lineage>
</organism>
<feature type="domain" description="Chorismate-utilising enzyme C-terminal" evidence="6">
    <location>
        <begin position="161"/>
        <end position="422"/>
    </location>
</feature>
<evidence type="ECO:0000256" key="2">
    <source>
        <dbReference type="ARBA" id="ARBA00005297"/>
    </source>
</evidence>
<reference evidence="8" key="1">
    <citation type="journal article" date="2019" name="Int. J. Syst. Evol. Microbiol.">
        <title>The Global Catalogue of Microorganisms (GCM) 10K type strain sequencing project: providing services to taxonomists for standard genome sequencing and annotation.</title>
        <authorList>
            <consortium name="The Broad Institute Genomics Platform"/>
            <consortium name="The Broad Institute Genome Sequencing Center for Infectious Disease"/>
            <person name="Wu L."/>
            <person name="Ma J."/>
        </authorList>
    </citation>
    <scope>NUCLEOTIDE SEQUENCE [LARGE SCALE GENOMIC DNA]</scope>
    <source>
        <strain evidence="8">JCM 14900</strain>
    </source>
</reference>
<dbReference type="SUPFAM" id="SSF56322">
    <property type="entry name" value="ADC synthase"/>
    <property type="match status" value="1"/>
</dbReference>
<dbReference type="Proteomes" id="UP001501343">
    <property type="component" value="Unassembled WGS sequence"/>
</dbReference>
<comment type="caution">
    <text evidence="7">The sequence shown here is derived from an EMBL/GenBank/DDBJ whole genome shotgun (WGS) entry which is preliminary data.</text>
</comment>
<dbReference type="InterPro" id="IPR005801">
    <property type="entry name" value="ADC_synthase"/>
</dbReference>
<dbReference type="NCBIfam" id="TIGR00543">
    <property type="entry name" value="isochor_syn"/>
    <property type="match status" value="1"/>
</dbReference>
<evidence type="ECO:0000256" key="5">
    <source>
        <dbReference type="ARBA" id="ARBA00041564"/>
    </source>
</evidence>
<dbReference type="PANTHER" id="PTHR42839:SF2">
    <property type="entry name" value="ISOCHORISMATE SYNTHASE ENTC"/>
    <property type="match status" value="1"/>
</dbReference>
<evidence type="ECO:0000256" key="1">
    <source>
        <dbReference type="ARBA" id="ARBA00000799"/>
    </source>
</evidence>
<dbReference type="InterPro" id="IPR015890">
    <property type="entry name" value="Chorismate_C"/>
</dbReference>
<dbReference type="Pfam" id="PF00425">
    <property type="entry name" value="Chorismate_bind"/>
    <property type="match status" value="1"/>
</dbReference>